<accession>A0ABT9U440</accession>
<dbReference type="Pfam" id="PF00535">
    <property type="entry name" value="Glycos_transf_2"/>
    <property type="match status" value="1"/>
</dbReference>
<dbReference type="EMBL" id="JAUSSU010000007">
    <property type="protein sequence ID" value="MDQ0114409.1"/>
    <property type="molecule type" value="Genomic_DNA"/>
</dbReference>
<sequence>MRRKKEQSRRPKRRPYAKGAIASTKEKYRLGMANGYKDGAKAGFDSYGNYFDGTSIIIPCCNEVENLKRCIDSIMERTELPYEIIVVDNGSTDHTRSYLKGLDGQVRYILLGSDAGFIMSANRGLMMAKGTTLLLLNNRIIATEYWLENMLNCLNSDDSIGMVGPVSNGWQGNQLKELRFESLEDMQEQARINNVVDARNRKRTERLSKDCLLFSRELLEKTGFLDEALTHGAFCEEDYSLRVGLQGYSLLCTAEAYVHFAPADLSSTEGAVGQNALPEEGTPSMLNFMDKWSNPNRISIQYGDKISLPQEELALLASLGEAAYYPRQAVVKGIGKTIYWIEDQIRRPLEGRWEREAVRLSQLDLRRWTGGEAISAKEAADRLAAAQAEALHGMIMRSSEGILYYLEYGKKREVASQAAEEAWLLHMYPAASLTEQQLKDLPSALPIIAPYTLRQAL</sequence>
<gene>
    <name evidence="2" type="ORF">J2T15_003864</name>
</gene>
<dbReference type="InterPro" id="IPR029044">
    <property type="entry name" value="Nucleotide-diphossugar_trans"/>
</dbReference>
<dbReference type="Proteomes" id="UP001229346">
    <property type="component" value="Unassembled WGS sequence"/>
</dbReference>
<dbReference type="PANTHER" id="PTHR43179:SF7">
    <property type="entry name" value="RHAMNOSYLTRANSFERASE WBBL"/>
    <property type="match status" value="1"/>
</dbReference>
<organism evidence="2 3">
    <name type="scientific">Paenibacillus harenae</name>
    <dbReference type="NCBI Taxonomy" id="306543"/>
    <lineage>
        <taxon>Bacteria</taxon>
        <taxon>Bacillati</taxon>
        <taxon>Bacillota</taxon>
        <taxon>Bacilli</taxon>
        <taxon>Bacillales</taxon>
        <taxon>Paenibacillaceae</taxon>
        <taxon>Paenibacillus</taxon>
    </lineage>
</organism>
<dbReference type="Gene3D" id="3.90.550.10">
    <property type="entry name" value="Spore Coat Polysaccharide Biosynthesis Protein SpsA, Chain A"/>
    <property type="match status" value="1"/>
</dbReference>
<evidence type="ECO:0000259" key="1">
    <source>
        <dbReference type="Pfam" id="PF00535"/>
    </source>
</evidence>
<dbReference type="SUPFAM" id="SSF53448">
    <property type="entry name" value="Nucleotide-diphospho-sugar transferases"/>
    <property type="match status" value="1"/>
</dbReference>
<feature type="domain" description="Glycosyltransferase 2-like" evidence="1">
    <location>
        <begin position="55"/>
        <end position="193"/>
    </location>
</feature>
<proteinExistence type="predicted"/>
<comment type="caution">
    <text evidence="2">The sequence shown here is derived from an EMBL/GenBank/DDBJ whole genome shotgun (WGS) entry which is preliminary data.</text>
</comment>
<protein>
    <recommendedName>
        <fullName evidence="1">Glycosyltransferase 2-like domain-containing protein</fullName>
    </recommendedName>
</protein>
<keyword evidence="3" id="KW-1185">Reference proteome</keyword>
<dbReference type="InterPro" id="IPR001173">
    <property type="entry name" value="Glyco_trans_2-like"/>
</dbReference>
<dbReference type="PANTHER" id="PTHR43179">
    <property type="entry name" value="RHAMNOSYLTRANSFERASE WBBL"/>
    <property type="match status" value="1"/>
</dbReference>
<evidence type="ECO:0000313" key="2">
    <source>
        <dbReference type="EMBL" id="MDQ0114409.1"/>
    </source>
</evidence>
<dbReference type="RefSeq" id="WP_307205741.1">
    <property type="nucleotide sequence ID" value="NZ_JAUSSU010000007.1"/>
</dbReference>
<reference evidence="2 3" key="1">
    <citation type="submission" date="2023-07" db="EMBL/GenBank/DDBJ databases">
        <title>Sorghum-associated microbial communities from plants grown in Nebraska, USA.</title>
        <authorList>
            <person name="Schachtman D."/>
        </authorList>
    </citation>
    <scope>NUCLEOTIDE SEQUENCE [LARGE SCALE GENOMIC DNA]</scope>
    <source>
        <strain evidence="2 3">CC482</strain>
    </source>
</reference>
<name>A0ABT9U440_PAEHA</name>
<evidence type="ECO:0000313" key="3">
    <source>
        <dbReference type="Proteomes" id="UP001229346"/>
    </source>
</evidence>